<evidence type="ECO:0000256" key="3">
    <source>
        <dbReference type="ARBA" id="ARBA00011738"/>
    </source>
</evidence>
<gene>
    <name evidence="9" type="primary">glyA</name>
    <name evidence="12" type="ORF">SCAL_000849</name>
</gene>
<keyword evidence="13" id="KW-1185">Reference proteome</keyword>
<dbReference type="STRING" id="1838285.SCAL_000849"/>
<dbReference type="UniPathway" id="UPA00193"/>
<comment type="caution">
    <text evidence="12">The sequence shown here is derived from an EMBL/GenBank/DDBJ whole genome shotgun (WGS) entry which is preliminary data.</text>
</comment>
<evidence type="ECO:0000256" key="2">
    <source>
        <dbReference type="ARBA" id="ARBA00006376"/>
    </source>
</evidence>
<dbReference type="Gene3D" id="3.90.1150.10">
    <property type="entry name" value="Aspartate Aminotransferase, domain 1"/>
    <property type="match status" value="1"/>
</dbReference>
<protein>
    <recommendedName>
        <fullName evidence="9">Serine hydroxymethyltransferase</fullName>
        <shortName evidence="9">SHMT</shortName>
        <shortName evidence="9">Serine methylase</shortName>
        <ecNumber evidence="9">2.1.2.1</ecNumber>
    </recommendedName>
</protein>
<sequence>MDEEVKKRIQTVMDAVINHTALYRESLPMIASENVTSGIVKKLLMTDLGHRYAEGSVGERFYQGCDYIDIIEREAIASTKKLFRAEHVNVQPISGVTANMAAFFALASPGDRIMTLNVPTGGHISHVEYSAAGIRGLVNYDHPFDEERMNIDPDRMVKKIREIRPKIVLFGASVFLFPHPVSEAREAADEVGAKIVYDGAHVLGLIAGGVFQDPLREGADVMTGSTHKTFPGPQGAIICCKKELGAKIDPAVFPGTVSNHHLHHLTALTIALLEMQTFGTEYAREVVKNAKAFAQALYESGFDVLCEPLGFTESHQVVVRVTDCGGGSFCAKRLEDSGVIANKNILPADKLDPENPSGLRFGLQELTRIGMKRSEMIEIAKIIKLALIDKKDPQMIREMVRELKKPFDTVCYAFDDSCPYPDVISPNWMDNFL</sequence>
<keyword evidence="6 9" id="KW-0028">Amino-acid biosynthesis</keyword>
<dbReference type="InterPro" id="IPR049943">
    <property type="entry name" value="Ser_HO-MeTrfase-like"/>
</dbReference>
<comment type="catalytic activity">
    <reaction evidence="9">
        <text>(6R)-5,10-methylene-5,6,7,8-tetrahydrofolate + glycine + H2O = (6S)-5,6,7,8-tetrahydrofolate + L-serine</text>
        <dbReference type="Rhea" id="RHEA:15481"/>
        <dbReference type="ChEBI" id="CHEBI:15377"/>
        <dbReference type="ChEBI" id="CHEBI:15636"/>
        <dbReference type="ChEBI" id="CHEBI:33384"/>
        <dbReference type="ChEBI" id="CHEBI:57305"/>
        <dbReference type="ChEBI" id="CHEBI:57453"/>
        <dbReference type="EC" id="2.1.2.1"/>
    </reaction>
</comment>
<dbReference type="InterPro" id="IPR015422">
    <property type="entry name" value="PyrdxlP-dep_Trfase_small"/>
</dbReference>
<dbReference type="EC" id="2.1.2.1" evidence="9"/>
<reference evidence="12" key="1">
    <citation type="submission" date="2016-05" db="EMBL/GenBank/DDBJ databases">
        <title>Microbial consortia oxidize butane by reversing methanogenesis.</title>
        <authorList>
            <person name="Laso-Perez R."/>
            <person name="Richter M."/>
            <person name="Wegener G."/>
            <person name="Musat F."/>
        </authorList>
    </citation>
    <scope>NUCLEOTIDE SEQUENCE [LARGE SCALE GENOMIC DNA]</scope>
    <source>
        <strain evidence="12">BOX2</strain>
    </source>
</reference>
<evidence type="ECO:0000313" key="12">
    <source>
        <dbReference type="EMBL" id="OFV68209.1"/>
    </source>
</evidence>
<feature type="domain" description="Serine hydroxymethyltransferase-like" evidence="11">
    <location>
        <begin position="11"/>
        <end position="383"/>
    </location>
</feature>
<dbReference type="InterPro" id="IPR015424">
    <property type="entry name" value="PyrdxlP-dep_Trfase"/>
</dbReference>
<dbReference type="InterPro" id="IPR001085">
    <property type="entry name" value="Ser_HO-MeTrfase"/>
</dbReference>
<dbReference type="EMBL" id="LYOS01000002">
    <property type="protein sequence ID" value="OFV68209.1"/>
    <property type="molecule type" value="Genomic_DNA"/>
</dbReference>
<comment type="function">
    <text evidence="9">Catalyzes the reversible interconversion of serine and glycine with tetrahydrofolate (THF) serving as the one-carbon carrier. Also exhibits THF-independent aldolase activity toward beta-hydroxyamino acids, producing glycine and aldehydes, via a retro-aldol mechanism.</text>
</comment>
<evidence type="ECO:0000313" key="13">
    <source>
        <dbReference type="Proteomes" id="UP000186940"/>
    </source>
</evidence>
<accession>A0A1F2PA11</accession>
<comment type="subunit">
    <text evidence="3 9">Homodimer.</text>
</comment>
<dbReference type="PROSITE" id="PS00096">
    <property type="entry name" value="SHMT"/>
    <property type="match status" value="1"/>
</dbReference>
<evidence type="ECO:0000259" key="11">
    <source>
        <dbReference type="Pfam" id="PF00464"/>
    </source>
</evidence>
<dbReference type="InterPro" id="IPR039429">
    <property type="entry name" value="SHMT-like_dom"/>
</dbReference>
<dbReference type="InterPro" id="IPR019798">
    <property type="entry name" value="Ser_HO-MeTrfase_PLP_BS"/>
</dbReference>
<dbReference type="GO" id="GO:0032259">
    <property type="term" value="P:methylation"/>
    <property type="evidence" value="ECO:0007669"/>
    <property type="project" value="UniProtKB-KW"/>
</dbReference>
<evidence type="ECO:0000256" key="8">
    <source>
        <dbReference type="ARBA" id="ARBA00022898"/>
    </source>
</evidence>
<keyword evidence="5 9" id="KW-0554">One-carbon metabolism</keyword>
<evidence type="ECO:0000256" key="6">
    <source>
        <dbReference type="ARBA" id="ARBA00022605"/>
    </source>
</evidence>
<feature type="modified residue" description="N6-(pyridoxal phosphate)lysine" evidence="9 10">
    <location>
        <position position="228"/>
    </location>
</feature>
<dbReference type="PANTHER" id="PTHR11680:SF35">
    <property type="entry name" value="SERINE HYDROXYMETHYLTRANSFERASE 1"/>
    <property type="match status" value="1"/>
</dbReference>
<dbReference type="SUPFAM" id="SSF53383">
    <property type="entry name" value="PLP-dependent transferases"/>
    <property type="match status" value="1"/>
</dbReference>
<dbReference type="Pfam" id="PF00464">
    <property type="entry name" value="SHMT"/>
    <property type="match status" value="1"/>
</dbReference>
<dbReference type="PATRIC" id="fig|1838285.3.peg.858"/>
<evidence type="ECO:0000256" key="1">
    <source>
        <dbReference type="ARBA" id="ARBA00001933"/>
    </source>
</evidence>
<dbReference type="GO" id="GO:0004372">
    <property type="term" value="F:glycine hydroxymethyltransferase activity"/>
    <property type="evidence" value="ECO:0007669"/>
    <property type="project" value="UniProtKB-UniRule"/>
</dbReference>
<keyword evidence="4 9" id="KW-0963">Cytoplasm</keyword>
<feature type="site" description="Plays an important role in substrate specificity" evidence="9">
    <location>
        <position position="227"/>
    </location>
</feature>
<evidence type="ECO:0000256" key="7">
    <source>
        <dbReference type="ARBA" id="ARBA00022679"/>
    </source>
</evidence>
<name>A0A1F2PA11_9EURY</name>
<dbReference type="FunFam" id="3.40.640.10:FF:000101">
    <property type="entry name" value="Serine hydroxymethyltransferase"/>
    <property type="match status" value="1"/>
</dbReference>
<dbReference type="GO" id="GO:0008168">
    <property type="term" value="F:methyltransferase activity"/>
    <property type="evidence" value="ECO:0007669"/>
    <property type="project" value="UniProtKB-KW"/>
</dbReference>
<feature type="binding site" evidence="9">
    <location>
        <begin position="122"/>
        <end position="124"/>
    </location>
    <ligand>
        <name>(6S)-5,6,7,8-tetrahydrofolate</name>
        <dbReference type="ChEBI" id="CHEBI:57453"/>
    </ligand>
</feature>
<keyword evidence="8 9" id="KW-0663">Pyridoxal phosphate</keyword>
<dbReference type="GO" id="GO:0019264">
    <property type="term" value="P:glycine biosynthetic process from serine"/>
    <property type="evidence" value="ECO:0007669"/>
    <property type="project" value="UniProtKB-UniRule"/>
</dbReference>
<comment type="pathway">
    <text evidence="9">Amino-acid biosynthesis; glycine biosynthesis; glycine from L-serine: step 1/1.</text>
</comment>
<dbReference type="GO" id="GO:0035999">
    <property type="term" value="P:tetrahydrofolate interconversion"/>
    <property type="evidence" value="ECO:0007669"/>
    <property type="project" value="UniProtKB-UniRule"/>
</dbReference>
<comment type="cofactor">
    <cofactor evidence="1 9 10">
        <name>pyridoxal 5'-phosphate</name>
        <dbReference type="ChEBI" id="CHEBI:597326"/>
    </cofactor>
</comment>
<comment type="subcellular location">
    <subcellularLocation>
        <location evidence="9">Cytoplasm</location>
    </subcellularLocation>
</comment>
<comment type="similarity">
    <text evidence="2 9">Belongs to the SHMT family.</text>
</comment>
<dbReference type="Gene3D" id="3.40.640.10">
    <property type="entry name" value="Type I PLP-dependent aspartate aminotransferase-like (Major domain)"/>
    <property type="match status" value="1"/>
</dbReference>
<dbReference type="CDD" id="cd00378">
    <property type="entry name" value="SHMT"/>
    <property type="match status" value="1"/>
</dbReference>
<dbReference type="HAMAP" id="MF_00051">
    <property type="entry name" value="SHMT"/>
    <property type="match status" value="1"/>
</dbReference>
<evidence type="ECO:0000256" key="9">
    <source>
        <dbReference type="HAMAP-Rule" id="MF_00051"/>
    </source>
</evidence>
<evidence type="ECO:0000256" key="5">
    <source>
        <dbReference type="ARBA" id="ARBA00022563"/>
    </source>
</evidence>
<dbReference type="GO" id="GO:0030170">
    <property type="term" value="F:pyridoxal phosphate binding"/>
    <property type="evidence" value="ECO:0007669"/>
    <property type="project" value="UniProtKB-UniRule"/>
</dbReference>
<evidence type="ECO:0000256" key="4">
    <source>
        <dbReference type="ARBA" id="ARBA00022490"/>
    </source>
</evidence>
<comment type="pathway">
    <text evidence="9">One-carbon metabolism; tetrahydrofolate interconversion.</text>
</comment>
<dbReference type="AlphaFoldDB" id="A0A1F2PA11"/>
<dbReference type="NCBIfam" id="NF000586">
    <property type="entry name" value="PRK00011.1"/>
    <property type="match status" value="1"/>
</dbReference>
<dbReference type="Proteomes" id="UP000186940">
    <property type="component" value="Unassembled WGS sequence"/>
</dbReference>
<proteinExistence type="inferred from homology"/>
<organism evidence="12 13">
    <name type="scientific">Candidatus Syntropharchaeum caldarium</name>
    <dbReference type="NCBI Taxonomy" id="1838285"/>
    <lineage>
        <taxon>Archaea</taxon>
        <taxon>Methanobacteriati</taxon>
        <taxon>Methanobacteriota</taxon>
        <taxon>Stenosarchaea group</taxon>
        <taxon>Methanomicrobia</taxon>
        <taxon>Methanosarcinales</taxon>
        <taxon>ANME-2 cluster</taxon>
        <taxon>Candidatus Syntropharchaeum</taxon>
    </lineage>
</organism>
<comment type="caution">
    <text evidence="9">Lacks conserved residue(s) required for the propagation of feature annotation.</text>
</comment>
<dbReference type="UniPathway" id="UPA00288">
    <property type="reaction ID" value="UER01023"/>
</dbReference>
<dbReference type="InterPro" id="IPR015421">
    <property type="entry name" value="PyrdxlP-dep_Trfase_major"/>
</dbReference>
<evidence type="ECO:0000256" key="10">
    <source>
        <dbReference type="PIRSR" id="PIRSR000412-50"/>
    </source>
</evidence>
<dbReference type="PIRSF" id="PIRSF000412">
    <property type="entry name" value="SHMT"/>
    <property type="match status" value="1"/>
</dbReference>
<keyword evidence="7 9" id="KW-0808">Transferase</keyword>
<dbReference type="GO" id="GO:0005737">
    <property type="term" value="C:cytoplasm"/>
    <property type="evidence" value="ECO:0007669"/>
    <property type="project" value="UniProtKB-SubCell"/>
</dbReference>
<dbReference type="PANTHER" id="PTHR11680">
    <property type="entry name" value="SERINE HYDROXYMETHYLTRANSFERASE"/>
    <property type="match status" value="1"/>
</dbReference>